<evidence type="ECO:0000259" key="1">
    <source>
        <dbReference type="PROSITE" id="PS50851"/>
    </source>
</evidence>
<name>A0ABY6IS74_9HYPH</name>
<dbReference type="InterPro" id="IPR036061">
    <property type="entry name" value="CheW-like_dom_sf"/>
</dbReference>
<gene>
    <name evidence="2" type="ORF">OF122_06835</name>
</gene>
<evidence type="ECO:0000313" key="2">
    <source>
        <dbReference type="EMBL" id="UYQ73465.1"/>
    </source>
</evidence>
<dbReference type="Proteomes" id="UP001163882">
    <property type="component" value="Chromosome"/>
</dbReference>
<protein>
    <submittedName>
        <fullName evidence="2">Chemotaxis protein CheW</fullName>
    </submittedName>
</protein>
<dbReference type="PANTHER" id="PTHR22617">
    <property type="entry name" value="CHEMOTAXIS SENSOR HISTIDINE KINASE-RELATED"/>
    <property type="match status" value="1"/>
</dbReference>
<dbReference type="PANTHER" id="PTHR22617:SF23">
    <property type="entry name" value="CHEMOTAXIS PROTEIN CHEW"/>
    <property type="match status" value="1"/>
</dbReference>
<dbReference type="RefSeq" id="WP_264227048.1">
    <property type="nucleotide sequence ID" value="NZ_CP107716.1"/>
</dbReference>
<organism evidence="2 3">
    <name type="scientific">Pelagibacterium flavum</name>
    <dbReference type="NCBI Taxonomy" id="2984530"/>
    <lineage>
        <taxon>Bacteria</taxon>
        <taxon>Pseudomonadati</taxon>
        <taxon>Pseudomonadota</taxon>
        <taxon>Alphaproteobacteria</taxon>
        <taxon>Hyphomicrobiales</taxon>
        <taxon>Devosiaceae</taxon>
        <taxon>Pelagibacterium</taxon>
    </lineage>
</organism>
<dbReference type="Gene3D" id="2.40.50.180">
    <property type="entry name" value="CheA-289, Domain 4"/>
    <property type="match status" value="1"/>
</dbReference>
<keyword evidence="3" id="KW-1185">Reference proteome</keyword>
<sequence>MLDTANAKTANSWAPVTKLPNQPLGAKGVLDIRGSIVQVYDLVTLLGGRGGDSESKRQVVLVVSLKANDIGLLADSMSDIIFAKGEELRPAPKGGRGDAGCVSGLVKNDQRLIIILDLKALLLGESAEFA</sequence>
<dbReference type="InterPro" id="IPR039315">
    <property type="entry name" value="CheW"/>
</dbReference>
<accession>A0ABY6IS74</accession>
<dbReference type="PROSITE" id="PS50851">
    <property type="entry name" value="CHEW"/>
    <property type="match status" value="1"/>
</dbReference>
<reference evidence="2" key="1">
    <citation type="submission" date="2022-10" db="EMBL/GenBank/DDBJ databases">
        <title>YIM 151497 complete genome.</title>
        <authorList>
            <person name="Chen X."/>
        </authorList>
    </citation>
    <scope>NUCLEOTIDE SEQUENCE</scope>
    <source>
        <strain evidence="2">YIM 151497</strain>
    </source>
</reference>
<dbReference type="Pfam" id="PF01584">
    <property type="entry name" value="CheW"/>
    <property type="match status" value="1"/>
</dbReference>
<dbReference type="Gene3D" id="2.30.30.40">
    <property type="entry name" value="SH3 Domains"/>
    <property type="match status" value="1"/>
</dbReference>
<feature type="domain" description="CheW-like" evidence="1">
    <location>
        <begin position="1"/>
        <end position="127"/>
    </location>
</feature>
<proteinExistence type="predicted"/>
<dbReference type="SMART" id="SM00260">
    <property type="entry name" value="CheW"/>
    <property type="match status" value="1"/>
</dbReference>
<dbReference type="InterPro" id="IPR002545">
    <property type="entry name" value="CheW-lke_dom"/>
</dbReference>
<dbReference type="SUPFAM" id="SSF50341">
    <property type="entry name" value="CheW-like"/>
    <property type="match status" value="1"/>
</dbReference>
<evidence type="ECO:0000313" key="3">
    <source>
        <dbReference type="Proteomes" id="UP001163882"/>
    </source>
</evidence>
<dbReference type="EMBL" id="CP107716">
    <property type="protein sequence ID" value="UYQ73465.1"/>
    <property type="molecule type" value="Genomic_DNA"/>
</dbReference>